<feature type="region of interest" description="Disordered" evidence="1">
    <location>
        <begin position="1"/>
        <end position="23"/>
    </location>
</feature>
<feature type="non-terminal residue" evidence="2">
    <location>
        <position position="43"/>
    </location>
</feature>
<feature type="non-terminal residue" evidence="2">
    <location>
        <position position="1"/>
    </location>
</feature>
<evidence type="ECO:0000256" key="1">
    <source>
        <dbReference type="SAM" id="MobiDB-lite"/>
    </source>
</evidence>
<name>A0A6J4ML82_9ACTN</name>
<reference evidence="2" key="1">
    <citation type="submission" date="2020-02" db="EMBL/GenBank/DDBJ databases">
        <authorList>
            <person name="Meier V. D."/>
        </authorList>
    </citation>
    <scope>NUCLEOTIDE SEQUENCE</scope>
    <source>
        <strain evidence="2">AVDCRST_MAG34</strain>
    </source>
</reference>
<gene>
    <name evidence="2" type="ORF">AVDCRST_MAG34-2479</name>
</gene>
<evidence type="ECO:0000313" key="2">
    <source>
        <dbReference type="EMBL" id="CAA9361174.1"/>
    </source>
</evidence>
<proteinExistence type="predicted"/>
<accession>A0A6J4ML82</accession>
<sequence length="43" mass="4076">GGSGRTATGVAPVGPRPPRGVGPPAACRLAGSRMHRGDAAPGV</sequence>
<dbReference type="EMBL" id="CADCUI010000066">
    <property type="protein sequence ID" value="CAA9361174.1"/>
    <property type="molecule type" value="Genomic_DNA"/>
</dbReference>
<dbReference type="AlphaFoldDB" id="A0A6J4ML82"/>
<protein>
    <submittedName>
        <fullName evidence="2">Uncharacterized protein</fullName>
    </submittedName>
</protein>
<organism evidence="2">
    <name type="scientific">uncultured Nocardioidaceae bacterium</name>
    <dbReference type="NCBI Taxonomy" id="253824"/>
    <lineage>
        <taxon>Bacteria</taxon>
        <taxon>Bacillati</taxon>
        <taxon>Actinomycetota</taxon>
        <taxon>Actinomycetes</taxon>
        <taxon>Propionibacteriales</taxon>
        <taxon>Nocardioidaceae</taxon>
        <taxon>environmental samples</taxon>
    </lineage>
</organism>